<dbReference type="RefSeq" id="WP_147084486.1">
    <property type="nucleotide sequence ID" value="NZ_VORM01000027.1"/>
</dbReference>
<keyword evidence="3" id="KW-1133">Transmembrane helix</keyword>
<proteinExistence type="inferred from homology"/>
<dbReference type="InterPro" id="IPR000305">
    <property type="entry name" value="GIY-YIG_endonuc"/>
</dbReference>
<feature type="domain" description="GIY-YIG" evidence="4">
    <location>
        <begin position="1"/>
        <end position="76"/>
    </location>
</feature>
<name>A0A5C6ZL80_9FLAO</name>
<comment type="caution">
    <text evidence="5">The sequence shown here is derived from an EMBL/GenBank/DDBJ whole genome shotgun (WGS) entry which is preliminary data.</text>
</comment>
<evidence type="ECO:0000313" key="6">
    <source>
        <dbReference type="Proteomes" id="UP000321578"/>
    </source>
</evidence>
<dbReference type="InterPro" id="IPR050190">
    <property type="entry name" value="UPF0213_domain"/>
</dbReference>
<protein>
    <submittedName>
        <fullName evidence="5">GIY-YIG nuclease family protein</fullName>
    </submittedName>
</protein>
<feature type="region of interest" description="Disordered" evidence="2">
    <location>
        <begin position="96"/>
        <end position="125"/>
    </location>
</feature>
<evidence type="ECO:0000313" key="5">
    <source>
        <dbReference type="EMBL" id="TXD91024.1"/>
    </source>
</evidence>
<dbReference type="SMART" id="SM00465">
    <property type="entry name" value="GIYc"/>
    <property type="match status" value="1"/>
</dbReference>
<keyword evidence="6" id="KW-1185">Reference proteome</keyword>
<dbReference type="OrthoDB" id="1495241at2"/>
<dbReference type="SUPFAM" id="SSF82771">
    <property type="entry name" value="GIY-YIG endonuclease"/>
    <property type="match status" value="1"/>
</dbReference>
<accession>A0A5C6ZL80</accession>
<dbReference type="PANTHER" id="PTHR34477:SF1">
    <property type="entry name" value="UPF0213 PROTEIN YHBQ"/>
    <property type="match status" value="1"/>
</dbReference>
<dbReference type="InterPro" id="IPR035901">
    <property type="entry name" value="GIY-YIG_endonuc_sf"/>
</dbReference>
<sequence>MKGWMYILECSDNSYYTGSTNDLALRLKQHENGVGANHSKKRLPVKLLYTEEFPAIKAAHYREKQVQGWSRKKITALIKGDVGELTALAKNHTPLGNHSASAATNVAASEGSANENPVASAGSATEKSSSASEALAASKAQIKKDSTFSERWKTSRFWLIRGSYYVVHSVWLAVIAIGAFIAWVIAMLFI</sequence>
<organism evidence="5 6">
    <name type="scientific">Subsaximicrobium wynnwilliamsii</name>
    <dbReference type="NCBI Taxonomy" id="291179"/>
    <lineage>
        <taxon>Bacteria</taxon>
        <taxon>Pseudomonadati</taxon>
        <taxon>Bacteroidota</taxon>
        <taxon>Flavobacteriia</taxon>
        <taxon>Flavobacteriales</taxon>
        <taxon>Flavobacteriaceae</taxon>
        <taxon>Subsaximicrobium</taxon>
    </lineage>
</organism>
<dbReference type="Gene3D" id="3.40.1440.10">
    <property type="entry name" value="GIY-YIG endonuclease"/>
    <property type="match status" value="1"/>
</dbReference>
<dbReference type="Proteomes" id="UP000321578">
    <property type="component" value="Unassembled WGS sequence"/>
</dbReference>
<dbReference type="EMBL" id="VORO01000001">
    <property type="protein sequence ID" value="TXD91024.1"/>
    <property type="molecule type" value="Genomic_DNA"/>
</dbReference>
<evidence type="ECO:0000256" key="2">
    <source>
        <dbReference type="SAM" id="MobiDB-lite"/>
    </source>
</evidence>
<keyword evidence="3" id="KW-0812">Transmembrane</keyword>
<dbReference type="PROSITE" id="PS50164">
    <property type="entry name" value="GIY_YIG"/>
    <property type="match status" value="1"/>
</dbReference>
<dbReference type="AlphaFoldDB" id="A0A5C6ZL80"/>
<gene>
    <name evidence="5" type="ORF">ESY86_00030</name>
</gene>
<feature type="transmembrane region" description="Helical" evidence="3">
    <location>
        <begin position="165"/>
        <end position="189"/>
    </location>
</feature>
<comment type="similarity">
    <text evidence="1">Belongs to the UPF0213 family.</text>
</comment>
<evidence type="ECO:0000256" key="1">
    <source>
        <dbReference type="ARBA" id="ARBA00007435"/>
    </source>
</evidence>
<dbReference type="PANTHER" id="PTHR34477">
    <property type="entry name" value="UPF0213 PROTEIN YHBQ"/>
    <property type="match status" value="1"/>
</dbReference>
<dbReference type="Pfam" id="PF01541">
    <property type="entry name" value="GIY-YIG"/>
    <property type="match status" value="1"/>
</dbReference>
<evidence type="ECO:0000259" key="4">
    <source>
        <dbReference type="PROSITE" id="PS50164"/>
    </source>
</evidence>
<dbReference type="CDD" id="cd10456">
    <property type="entry name" value="GIY-YIG_UPF0213"/>
    <property type="match status" value="1"/>
</dbReference>
<keyword evidence="3" id="KW-0472">Membrane</keyword>
<feature type="compositionally biased region" description="Polar residues" evidence="2">
    <location>
        <begin position="96"/>
        <end position="117"/>
    </location>
</feature>
<evidence type="ECO:0000256" key="3">
    <source>
        <dbReference type="SAM" id="Phobius"/>
    </source>
</evidence>
<reference evidence="5 6" key="1">
    <citation type="submission" date="2019-08" db="EMBL/GenBank/DDBJ databases">
        <title>Genomes of Subsaximicrobium wynnwilliamsii strains.</title>
        <authorList>
            <person name="Bowman J.P."/>
        </authorList>
    </citation>
    <scope>NUCLEOTIDE SEQUENCE [LARGE SCALE GENOMIC DNA]</scope>
    <source>
        <strain evidence="5 6">2-80-2</strain>
    </source>
</reference>